<comment type="caution">
    <text evidence="1">The sequence shown here is derived from an EMBL/GenBank/DDBJ whole genome shotgun (WGS) entry which is preliminary data.</text>
</comment>
<accession>A0AAV2PVG3</accession>
<gene>
    <name evidence="1" type="ORF">MNOR_LOCUS4338</name>
</gene>
<protein>
    <submittedName>
        <fullName evidence="1">Uncharacterized protein</fullName>
    </submittedName>
</protein>
<name>A0AAV2PVG3_MEGNR</name>
<keyword evidence="2" id="KW-1185">Reference proteome</keyword>
<dbReference type="EMBL" id="CAXKWB010001583">
    <property type="protein sequence ID" value="CAL4064880.1"/>
    <property type="molecule type" value="Genomic_DNA"/>
</dbReference>
<evidence type="ECO:0000313" key="1">
    <source>
        <dbReference type="EMBL" id="CAL4064880.1"/>
    </source>
</evidence>
<dbReference type="Proteomes" id="UP001497623">
    <property type="component" value="Unassembled WGS sequence"/>
</dbReference>
<proteinExistence type="predicted"/>
<evidence type="ECO:0000313" key="2">
    <source>
        <dbReference type="Proteomes" id="UP001497623"/>
    </source>
</evidence>
<feature type="non-terminal residue" evidence="1">
    <location>
        <position position="362"/>
    </location>
</feature>
<organism evidence="1 2">
    <name type="scientific">Meganyctiphanes norvegica</name>
    <name type="common">Northern krill</name>
    <name type="synonym">Thysanopoda norvegica</name>
    <dbReference type="NCBI Taxonomy" id="48144"/>
    <lineage>
        <taxon>Eukaryota</taxon>
        <taxon>Metazoa</taxon>
        <taxon>Ecdysozoa</taxon>
        <taxon>Arthropoda</taxon>
        <taxon>Crustacea</taxon>
        <taxon>Multicrustacea</taxon>
        <taxon>Malacostraca</taxon>
        <taxon>Eumalacostraca</taxon>
        <taxon>Eucarida</taxon>
        <taxon>Euphausiacea</taxon>
        <taxon>Euphausiidae</taxon>
        <taxon>Meganyctiphanes</taxon>
    </lineage>
</organism>
<reference evidence="1 2" key="1">
    <citation type="submission" date="2024-05" db="EMBL/GenBank/DDBJ databases">
        <authorList>
            <person name="Wallberg A."/>
        </authorList>
    </citation>
    <scope>NUCLEOTIDE SEQUENCE [LARGE SCALE GENOMIC DNA]</scope>
</reference>
<dbReference type="AlphaFoldDB" id="A0AAV2PVG3"/>
<sequence>MASSMICPLRLAGSRLTSTTVGRAMATNSVSNAHSLQEEEHETVRQHLEAMGHHHLEYRQPMLFGSSPINTQRVLQQDSQSGLHLQFVRSISTSQCHQASMTSQSVTAHEADENIHRLHNEAMQQRSHQISALNQMKGSLITKKRPLQRQIPQTQLDSQFQSVRSLHTGHCHQASMTSNSPMTQEADEDIHRLHNEAMEQRSYQVSALNQMKSSLITKQRPLQRQKSQKQLDLQFQGVRSLHTNVRMPEFMDESSGIQEIMSLHNEANEIRQQQMKEISQVRSSLITSKRPNQKQQPQFQSVRSLHTNIRISDFVGEVPEEAEIQSLHSDAIKQRQQQLQKLSQIKGSLITNKIESTGIKDN</sequence>